<evidence type="ECO:0000259" key="3">
    <source>
        <dbReference type="Pfam" id="PF07687"/>
    </source>
</evidence>
<proteinExistence type="predicted"/>
<feature type="binding site" evidence="2">
    <location>
        <position position="356"/>
    </location>
    <ligand>
        <name>Mn(2+)</name>
        <dbReference type="ChEBI" id="CHEBI:29035"/>
        <label>2</label>
    </ligand>
</feature>
<feature type="domain" description="Peptidase M20 dimerisation" evidence="3">
    <location>
        <begin position="182"/>
        <end position="281"/>
    </location>
</feature>
<dbReference type="Pfam" id="PF01546">
    <property type="entry name" value="Peptidase_M20"/>
    <property type="match status" value="1"/>
</dbReference>
<keyword evidence="5" id="KW-1185">Reference proteome</keyword>
<gene>
    <name evidence="4" type="ORF">C4N9_10875</name>
</gene>
<dbReference type="SUPFAM" id="SSF55031">
    <property type="entry name" value="Bacterial exopeptidase dimerisation domain"/>
    <property type="match status" value="1"/>
</dbReference>
<evidence type="ECO:0000256" key="2">
    <source>
        <dbReference type="PIRSR" id="PIRSR005962-1"/>
    </source>
</evidence>
<comment type="cofactor">
    <cofactor evidence="2">
        <name>Mn(2+)</name>
        <dbReference type="ChEBI" id="CHEBI:29035"/>
    </cofactor>
    <text evidence="2">The Mn(2+) ion enhances activity.</text>
</comment>
<keyword evidence="2" id="KW-0464">Manganese</keyword>
<dbReference type="RefSeq" id="WP_109533355.1">
    <property type="nucleotide sequence ID" value="NZ_QEYD01000006.1"/>
</dbReference>
<keyword evidence="2" id="KW-0479">Metal-binding</keyword>
<dbReference type="InterPro" id="IPR002933">
    <property type="entry name" value="Peptidase_M20"/>
</dbReference>
<dbReference type="SUPFAM" id="SSF53187">
    <property type="entry name" value="Zn-dependent exopeptidases"/>
    <property type="match status" value="1"/>
</dbReference>
<dbReference type="GO" id="GO:0050118">
    <property type="term" value="F:N-acetyldiaminopimelate deacetylase activity"/>
    <property type="evidence" value="ECO:0007669"/>
    <property type="project" value="UniProtKB-ARBA"/>
</dbReference>
<evidence type="ECO:0000256" key="1">
    <source>
        <dbReference type="ARBA" id="ARBA00022801"/>
    </source>
</evidence>
<dbReference type="Gene3D" id="3.40.630.10">
    <property type="entry name" value="Zn peptidases"/>
    <property type="match status" value="1"/>
</dbReference>
<dbReference type="CDD" id="cd05666">
    <property type="entry name" value="M20_Acy1-like"/>
    <property type="match status" value="1"/>
</dbReference>
<dbReference type="InterPro" id="IPR017439">
    <property type="entry name" value="Amidohydrolase"/>
</dbReference>
<feature type="binding site" evidence="2">
    <location>
        <position position="162"/>
    </location>
    <ligand>
        <name>Mn(2+)</name>
        <dbReference type="ChEBI" id="CHEBI:29035"/>
        <label>2</label>
    </ligand>
</feature>
<dbReference type="OrthoDB" id="9777385at2"/>
<dbReference type="PANTHER" id="PTHR11014">
    <property type="entry name" value="PEPTIDASE M20 FAMILY MEMBER"/>
    <property type="match status" value="1"/>
</dbReference>
<comment type="caution">
    <text evidence="4">The sequence shown here is derived from an EMBL/GenBank/DDBJ whole genome shotgun (WGS) entry which is preliminary data.</text>
</comment>
<dbReference type="NCBIfam" id="TIGR01891">
    <property type="entry name" value="amidohydrolases"/>
    <property type="match status" value="1"/>
</dbReference>
<organism evidence="4 5">
    <name type="scientific">Pararhodobacter marinus</name>
    <dbReference type="NCBI Taxonomy" id="2184063"/>
    <lineage>
        <taxon>Bacteria</taxon>
        <taxon>Pseudomonadati</taxon>
        <taxon>Pseudomonadota</taxon>
        <taxon>Alphaproteobacteria</taxon>
        <taxon>Rhodobacterales</taxon>
        <taxon>Paracoccaceae</taxon>
        <taxon>Pararhodobacter</taxon>
    </lineage>
</organism>
<protein>
    <submittedName>
        <fullName evidence="4">Amidohydrolase</fullName>
    </submittedName>
</protein>
<feature type="binding site" evidence="2">
    <location>
        <position position="103"/>
    </location>
    <ligand>
        <name>Mn(2+)</name>
        <dbReference type="ChEBI" id="CHEBI:29035"/>
        <label>2</label>
    </ligand>
</feature>
<reference evidence="4 5" key="1">
    <citation type="submission" date="2018-05" db="EMBL/GenBank/DDBJ databases">
        <title>Pararhodobacter marina sp. nov., isolated from deep-sea water of the Indian Ocean.</title>
        <authorList>
            <person name="Lai Q.Sr."/>
            <person name="Liu X."/>
            <person name="Shao Z."/>
        </authorList>
    </citation>
    <scope>NUCLEOTIDE SEQUENCE [LARGE SCALE GENOMIC DNA]</scope>
    <source>
        <strain evidence="4 5">CIC4N-9</strain>
    </source>
</reference>
<evidence type="ECO:0000313" key="4">
    <source>
        <dbReference type="EMBL" id="PWE28493.1"/>
    </source>
</evidence>
<feature type="binding site" evidence="2">
    <location>
        <position position="101"/>
    </location>
    <ligand>
        <name>Mn(2+)</name>
        <dbReference type="ChEBI" id="CHEBI:29035"/>
        <label>2</label>
    </ligand>
</feature>
<dbReference type="InterPro" id="IPR011650">
    <property type="entry name" value="Peptidase_M20_dimer"/>
</dbReference>
<name>A0A2U2C9G0_9RHOB</name>
<feature type="binding site" evidence="2">
    <location>
        <position position="136"/>
    </location>
    <ligand>
        <name>Mn(2+)</name>
        <dbReference type="ChEBI" id="CHEBI:29035"/>
        <label>2</label>
    </ligand>
</feature>
<dbReference type="Proteomes" id="UP000244940">
    <property type="component" value="Unassembled WGS sequence"/>
</dbReference>
<keyword evidence="1 4" id="KW-0378">Hydrolase</keyword>
<dbReference type="PANTHER" id="PTHR11014:SF63">
    <property type="entry name" value="METALLOPEPTIDASE, PUTATIVE (AFU_ORTHOLOGUE AFUA_6G09600)-RELATED"/>
    <property type="match status" value="1"/>
</dbReference>
<dbReference type="GeneID" id="94365393"/>
<evidence type="ECO:0000313" key="5">
    <source>
        <dbReference type="Proteomes" id="UP000244940"/>
    </source>
</evidence>
<dbReference type="PIRSF" id="PIRSF005962">
    <property type="entry name" value="Pept_M20D_amidohydro"/>
    <property type="match status" value="1"/>
</dbReference>
<sequence length="385" mass="40964">MTIPQRIRDFADDLTAIRRDLHQHPELGFQEIRTSGVVAAELERLGIEVTTGIAETGVVGVLRGNRPGRTIGLRADMDALPIDERTNLPWASKTPGVMHACGHDAHTAMLLGAARYLSETRDFAGTAVFIFQPAEEGLGGARRMIAEGLFERFPCDEVYALHNSPFHAPGEIGLKPGPAMAGANFFDIRVTGQGAHAAMPEASIDALMIAAHLVGQIQTIVARNVPSSERIVVSVTQIHAGAAYNVIPESAHLAGTVRYFNRDLAQSVTDRLQALCDGAAASYGCTVSLEMRNVFDVLENHAEQSRAMLDAASSLVGDRAVERTEAVMGSEDFADMLQVVPGAYCTVGHGSGVAVHNPGFVFDDATLPLGAALMARMIETRGATG</sequence>
<dbReference type="InterPro" id="IPR036264">
    <property type="entry name" value="Bact_exopeptidase_dim_dom"/>
</dbReference>
<dbReference type="AlphaFoldDB" id="A0A2U2C9G0"/>
<dbReference type="GO" id="GO:0046872">
    <property type="term" value="F:metal ion binding"/>
    <property type="evidence" value="ECO:0007669"/>
    <property type="project" value="UniProtKB-KW"/>
</dbReference>
<dbReference type="GO" id="GO:0019877">
    <property type="term" value="P:diaminopimelate biosynthetic process"/>
    <property type="evidence" value="ECO:0007669"/>
    <property type="project" value="UniProtKB-ARBA"/>
</dbReference>
<dbReference type="EMBL" id="QEYD01000006">
    <property type="protein sequence ID" value="PWE28493.1"/>
    <property type="molecule type" value="Genomic_DNA"/>
</dbReference>
<accession>A0A2U2C9G0</accession>
<dbReference type="Gene3D" id="3.30.70.360">
    <property type="match status" value="1"/>
</dbReference>
<dbReference type="Pfam" id="PF07687">
    <property type="entry name" value="M20_dimer"/>
    <property type="match status" value="1"/>
</dbReference>
<dbReference type="FunFam" id="3.30.70.360:FF:000001">
    <property type="entry name" value="N-acetyldiaminopimelate deacetylase"/>
    <property type="match status" value="1"/>
</dbReference>